<dbReference type="InterPro" id="IPR013057">
    <property type="entry name" value="AA_transpt_TM"/>
</dbReference>
<protein>
    <recommendedName>
        <fullName evidence="8">Amino acid transporter transmembrane domain-containing protein</fullName>
    </recommendedName>
</protein>
<keyword evidence="5 7" id="KW-1133">Transmembrane helix</keyword>
<evidence type="ECO:0000256" key="5">
    <source>
        <dbReference type="ARBA" id="ARBA00022989"/>
    </source>
</evidence>
<keyword evidence="3 7" id="KW-0812">Transmembrane</keyword>
<feature type="domain" description="Amino acid transporter transmembrane" evidence="8">
    <location>
        <begin position="5"/>
        <end position="71"/>
    </location>
</feature>
<dbReference type="GO" id="GO:0016020">
    <property type="term" value="C:membrane"/>
    <property type="evidence" value="ECO:0007669"/>
    <property type="project" value="UniProtKB-SubCell"/>
</dbReference>
<comment type="subcellular location">
    <subcellularLocation>
        <location evidence="1">Membrane</location>
    </subcellularLocation>
</comment>
<evidence type="ECO:0000256" key="1">
    <source>
        <dbReference type="ARBA" id="ARBA00004370"/>
    </source>
</evidence>
<accession>A0AAV8TPH3</accession>
<name>A0AAV8TPH3_9ROSI</name>
<proteinExistence type="predicted"/>
<evidence type="ECO:0000256" key="4">
    <source>
        <dbReference type="ARBA" id="ARBA00022970"/>
    </source>
</evidence>
<evidence type="ECO:0000313" key="9">
    <source>
        <dbReference type="EMBL" id="KAJ8768837.1"/>
    </source>
</evidence>
<dbReference type="Proteomes" id="UP001159364">
    <property type="component" value="Linkage Group LG04"/>
</dbReference>
<evidence type="ECO:0000256" key="7">
    <source>
        <dbReference type="SAM" id="Phobius"/>
    </source>
</evidence>
<evidence type="ECO:0000256" key="6">
    <source>
        <dbReference type="ARBA" id="ARBA00023136"/>
    </source>
</evidence>
<dbReference type="GO" id="GO:0006865">
    <property type="term" value="P:amino acid transport"/>
    <property type="evidence" value="ECO:0007669"/>
    <property type="project" value="UniProtKB-KW"/>
</dbReference>
<keyword evidence="2" id="KW-0813">Transport</keyword>
<keyword evidence="10" id="KW-1185">Reference proteome</keyword>
<comment type="caution">
    <text evidence="9">The sequence shown here is derived from an EMBL/GenBank/DDBJ whole genome shotgun (WGS) entry which is preliminary data.</text>
</comment>
<sequence>MLVGGVISTMVVVLSLFWVGLVDQVGVHSQRTLLNLGTLPVAIGLYGFCYSGHVMFPSIYSSMAQSSNFPTVLLT</sequence>
<feature type="transmembrane region" description="Helical" evidence="7">
    <location>
        <begin position="6"/>
        <end position="27"/>
    </location>
</feature>
<reference evidence="9 10" key="1">
    <citation type="submission" date="2021-09" db="EMBL/GenBank/DDBJ databases">
        <title>Genomic insights and catalytic innovation underlie evolution of tropane alkaloids biosynthesis.</title>
        <authorList>
            <person name="Wang Y.-J."/>
            <person name="Tian T."/>
            <person name="Huang J.-P."/>
            <person name="Huang S.-X."/>
        </authorList>
    </citation>
    <scope>NUCLEOTIDE SEQUENCE [LARGE SCALE GENOMIC DNA]</scope>
    <source>
        <strain evidence="9">KIB-2018</strain>
        <tissue evidence="9">Leaf</tissue>
    </source>
</reference>
<evidence type="ECO:0000256" key="3">
    <source>
        <dbReference type="ARBA" id="ARBA00022692"/>
    </source>
</evidence>
<dbReference type="EMBL" id="JAIWQS010000004">
    <property type="protein sequence ID" value="KAJ8768837.1"/>
    <property type="molecule type" value="Genomic_DNA"/>
</dbReference>
<dbReference type="Pfam" id="PF01490">
    <property type="entry name" value="Aa_trans"/>
    <property type="match status" value="1"/>
</dbReference>
<evidence type="ECO:0000259" key="8">
    <source>
        <dbReference type="Pfam" id="PF01490"/>
    </source>
</evidence>
<feature type="transmembrane region" description="Helical" evidence="7">
    <location>
        <begin position="39"/>
        <end position="60"/>
    </location>
</feature>
<keyword evidence="4" id="KW-0029">Amino-acid transport</keyword>
<evidence type="ECO:0000313" key="10">
    <source>
        <dbReference type="Proteomes" id="UP001159364"/>
    </source>
</evidence>
<organism evidence="9 10">
    <name type="scientific">Erythroxylum novogranatense</name>
    <dbReference type="NCBI Taxonomy" id="1862640"/>
    <lineage>
        <taxon>Eukaryota</taxon>
        <taxon>Viridiplantae</taxon>
        <taxon>Streptophyta</taxon>
        <taxon>Embryophyta</taxon>
        <taxon>Tracheophyta</taxon>
        <taxon>Spermatophyta</taxon>
        <taxon>Magnoliopsida</taxon>
        <taxon>eudicotyledons</taxon>
        <taxon>Gunneridae</taxon>
        <taxon>Pentapetalae</taxon>
        <taxon>rosids</taxon>
        <taxon>fabids</taxon>
        <taxon>Malpighiales</taxon>
        <taxon>Erythroxylaceae</taxon>
        <taxon>Erythroxylum</taxon>
    </lineage>
</organism>
<gene>
    <name evidence="9" type="ORF">K2173_023741</name>
</gene>
<dbReference type="AlphaFoldDB" id="A0AAV8TPH3"/>
<keyword evidence="6 7" id="KW-0472">Membrane</keyword>
<evidence type="ECO:0000256" key="2">
    <source>
        <dbReference type="ARBA" id="ARBA00022448"/>
    </source>
</evidence>